<feature type="transmembrane region" description="Helical" evidence="5">
    <location>
        <begin position="156"/>
        <end position="175"/>
    </location>
</feature>
<evidence type="ECO:0000256" key="5">
    <source>
        <dbReference type="SAM" id="Phobius"/>
    </source>
</evidence>
<dbReference type="PANTHER" id="PTHR32322:SF9">
    <property type="entry name" value="AMINO-ACID METABOLITE EFFLUX PUMP-RELATED"/>
    <property type="match status" value="1"/>
</dbReference>
<evidence type="ECO:0000313" key="7">
    <source>
        <dbReference type="EMBL" id="RAU19843.1"/>
    </source>
</evidence>
<feature type="transmembrane region" description="Helical" evidence="5">
    <location>
        <begin position="287"/>
        <end position="303"/>
    </location>
</feature>
<keyword evidence="2 5" id="KW-0812">Transmembrane</keyword>
<keyword evidence="3 5" id="KW-1133">Transmembrane helix</keyword>
<dbReference type="InterPro" id="IPR050638">
    <property type="entry name" value="AA-Vitamin_Transporters"/>
</dbReference>
<sequence>MHRPLTHWGLLVVLAMIWGVSFAFTSVAVKELSPATLVFLRNLLACSLLFPLALLLRRQMPRGARVWAYILTMSLIGNLIPFSLISWGQQYIDSALAGILMAVMPLVTIVLAHFFIQGETLTRAKLFGFSLGFIGILVLIGPQAVQHLSFNSQALLGQFAVLTAAICYGCNTIIARRKPASDPWSTSASILAMGAMMTFPIASMTSGFGHAGTLYPGIPTLSTIGQLSETVLIAIAVLGLMCTAIATVIYMKLVYMAGPSFVSLINYMIPVWAVIVGIVFMGEQLQINHFLALILILVGVGVSQRK</sequence>
<feature type="transmembrane region" description="Helical" evidence="5">
    <location>
        <begin position="68"/>
        <end position="88"/>
    </location>
</feature>
<feature type="domain" description="EamA" evidence="6">
    <location>
        <begin position="10"/>
        <end position="140"/>
    </location>
</feature>
<dbReference type="EMBL" id="QKRX01000001">
    <property type="protein sequence ID" value="RAU19843.1"/>
    <property type="molecule type" value="Genomic_DNA"/>
</dbReference>
<dbReference type="GO" id="GO:0016020">
    <property type="term" value="C:membrane"/>
    <property type="evidence" value="ECO:0007669"/>
    <property type="project" value="UniProtKB-SubCell"/>
</dbReference>
<feature type="transmembrane region" description="Helical" evidence="5">
    <location>
        <begin position="7"/>
        <end position="29"/>
    </location>
</feature>
<feature type="transmembrane region" description="Helical" evidence="5">
    <location>
        <begin position="231"/>
        <end position="249"/>
    </location>
</feature>
<feature type="transmembrane region" description="Helical" evidence="5">
    <location>
        <begin position="126"/>
        <end position="144"/>
    </location>
</feature>
<dbReference type="InterPro" id="IPR037185">
    <property type="entry name" value="EmrE-like"/>
</dbReference>
<reference evidence="7 8" key="1">
    <citation type="submission" date="2018-06" db="EMBL/GenBank/DDBJ databases">
        <title>Nitrincola tibetense sp. nov., isolated from Lake XuguoCo on Tibetan Plateau.</title>
        <authorList>
            <person name="Xing P."/>
        </authorList>
    </citation>
    <scope>NUCLEOTIDE SEQUENCE [LARGE SCALE GENOMIC DNA]</scope>
    <source>
        <strain evidence="8">xg18</strain>
    </source>
</reference>
<dbReference type="RefSeq" id="WP_112156981.1">
    <property type="nucleotide sequence ID" value="NZ_QKRX01000001.1"/>
</dbReference>
<accession>A0A364NRX3</accession>
<gene>
    <name evidence="7" type="ORF">DN062_01855</name>
</gene>
<evidence type="ECO:0000259" key="6">
    <source>
        <dbReference type="Pfam" id="PF00892"/>
    </source>
</evidence>
<evidence type="ECO:0000256" key="2">
    <source>
        <dbReference type="ARBA" id="ARBA00022692"/>
    </source>
</evidence>
<protein>
    <submittedName>
        <fullName evidence="7">EamA/RhaT family transporter</fullName>
    </submittedName>
</protein>
<dbReference type="OrthoDB" id="9810556at2"/>
<evidence type="ECO:0000256" key="4">
    <source>
        <dbReference type="ARBA" id="ARBA00023136"/>
    </source>
</evidence>
<dbReference type="PANTHER" id="PTHR32322">
    <property type="entry name" value="INNER MEMBRANE TRANSPORTER"/>
    <property type="match status" value="1"/>
</dbReference>
<proteinExistence type="predicted"/>
<dbReference type="SUPFAM" id="SSF103481">
    <property type="entry name" value="Multidrug resistance efflux transporter EmrE"/>
    <property type="match status" value="2"/>
</dbReference>
<dbReference type="Pfam" id="PF00892">
    <property type="entry name" value="EamA"/>
    <property type="match status" value="2"/>
</dbReference>
<organism evidence="7 8">
    <name type="scientific">Nitrincola tibetensis</name>
    <dbReference type="NCBI Taxonomy" id="2219697"/>
    <lineage>
        <taxon>Bacteria</taxon>
        <taxon>Pseudomonadati</taxon>
        <taxon>Pseudomonadota</taxon>
        <taxon>Gammaproteobacteria</taxon>
        <taxon>Oceanospirillales</taxon>
        <taxon>Oceanospirillaceae</taxon>
        <taxon>Nitrincola</taxon>
    </lineage>
</organism>
<feature type="transmembrane region" description="Helical" evidence="5">
    <location>
        <begin position="261"/>
        <end position="281"/>
    </location>
</feature>
<evidence type="ECO:0000313" key="8">
    <source>
        <dbReference type="Proteomes" id="UP000250744"/>
    </source>
</evidence>
<keyword evidence="4 5" id="KW-0472">Membrane</keyword>
<dbReference type="InterPro" id="IPR000620">
    <property type="entry name" value="EamA_dom"/>
</dbReference>
<feature type="transmembrane region" description="Helical" evidence="5">
    <location>
        <begin position="94"/>
        <end position="114"/>
    </location>
</feature>
<feature type="transmembrane region" description="Helical" evidence="5">
    <location>
        <begin position="35"/>
        <end position="56"/>
    </location>
</feature>
<comment type="subcellular location">
    <subcellularLocation>
        <location evidence="1">Membrane</location>
        <topology evidence="1">Multi-pass membrane protein</topology>
    </subcellularLocation>
</comment>
<comment type="caution">
    <text evidence="7">The sequence shown here is derived from an EMBL/GenBank/DDBJ whole genome shotgun (WGS) entry which is preliminary data.</text>
</comment>
<evidence type="ECO:0000256" key="3">
    <source>
        <dbReference type="ARBA" id="ARBA00022989"/>
    </source>
</evidence>
<evidence type="ECO:0000256" key="1">
    <source>
        <dbReference type="ARBA" id="ARBA00004141"/>
    </source>
</evidence>
<keyword evidence="8" id="KW-1185">Reference proteome</keyword>
<name>A0A364NRX3_9GAMM</name>
<feature type="transmembrane region" description="Helical" evidence="5">
    <location>
        <begin position="187"/>
        <end position="211"/>
    </location>
</feature>
<dbReference type="Proteomes" id="UP000250744">
    <property type="component" value="Unassembled WGS sequence"/>
</dbReference>
<feature type="domain" description="EamA" evidence="6">
    <location>
        <begin position="156"/>
        <end position="301"/>
    </location>
</feature>
<dbReference type="AlphaFoldDB" id="A0A364NRX3"/>